<keyword evidence="7" id="KW-1015">Disulfide bond</keyword>
<sequence length="340" mass="38701">RRKNHTSPFPESPPKKILFILVFSNPLSLFIILANIFIIVGILLNRKLHTTMNWFFLSLLFADLLAGAALPSISELTINNKRLDVHYCFLKYLAPNFLFLSFLANLLIVHYARYVCILQPLHYHCSWIHRWSGLHILAAWTAPLIFACLPVAWNQWEPQSNCTSMRVFPMPYLYLETYGFLIPSILAMAFMCVRMLCVARRQLKNITKLLRSVNKDQVPTELEQQLELRNAKSTASVSLIFLICWLPYIACLNISLLAIKNDIDPLINTIVTCIGTGSAAAVPIALTFGNQQYTQFWKDLCTRFCEGCCRGKGREQRQIKPKENSSSGYHASSGLCTQCC</sequence>
<keyword evidence="5" id="KW-0297">G-protein coupled receptor</keyword>
<evidence type="ECO:0000256" key="1">
    <source>
        <dbReference type="ARBA" id="ARBA00004651"/>
    </source>
</evidence>
<dbReference type="OMA" id="ACWVPYL"/>
<dbReference type="PANTHER" id="PTHR24246:SF31">
    <property type="entry name" value="G-PROTEIN COUPLED BILE ACID RECEPTOR 1"/>
    <property type="match status" value="1"/>
</dbReference>
<feature type="transmembrane region" description="Helical" evidence="12">
    <location>
        <begin position="173"/>
        <end position="197"/>
    </location>
</feature>
<dbReference type="Pfam" id="PF00001">
    <property type="entry name" value="7tm_1"/>
    <property type="match status" value="1"/>
</dbReference>
<reference evidence="14" key="2">
    <citation type="submission" date="2025-09" db="UniProtKB">
        <authorList>
            <consortium name="Ensembl"/>
        </authorList>
    </citation>
    <scope>IDENTIFICATION</scope>
</reference>
<keyword evidence="2" id="KW-1003">Cell membrane</keyword>
<accession>A0A8D0BR68</accession>
<proteinExistence type="predicted"/>
<dbReference type="PANTHER" id="PTHR24246">
    <property type="entry name" value="OLFACTORY RECEPTOR AND ADENOSINE RECEPTOR"/>
    <property type="match status" value="1"/>
</dbReference>
<evidence type="ECO:0000256" key="6">
    <source>
        <dbReference type="ARBA" id="ARBA00023136"/>
    </source>
</evidence>
<dbReference type="Gene3D" id="1.20.1070.10">
    <property type="entry name" value="Rhodopsin 7-helix transmembrane proteins"/>
    <property type="match status" value="1"/>
</dbReference>
<dbReference type="GO" id="GO:0038182">
    <property type="term" value="F:G protein-coupled bile acid receptor activity"/>
    <property type="evidence" value="ECO:0007669"/>
    <property type="project" value="TreeGrafter"/>
</dbReference>
<feature type="transmembrane region" description="Helical" evidence="12">
    <location>
        <begin position="239"/>
        <end position="259"/>
    </location>
</feature>
<feature type="transmembrane region" description="Helical" evidence="12">
    <location>
        <begin position="17"/>
        <end position="42"/>
    </location>
</feature>
<evidence type="ECO:0000256" key="5">
    <source>
        <dbReference type="ARBA" id="ARBA00023040"/>
    </source>
</evidence>
<comment type="subcellular location">
    <subcellularLocation>
        <location evidence="1">Cell membrane</location>
        <topology evidence="1">Multi-pass membrane protein</topology>
    </subcellularLocation>
</comment>
<feature type="transmembrane region" description="Helical" evidence="12">
    <location>
        <begin position="265"/>
        <end position="288"/>
    </location>
</feature>
<dbReference type="AlphaFoldDB" id="A0A8D0BR68"/>
<reference evidence="14" key="1">
    <citation type="submission" date="2025-08" db="UniProtKB">
        <authorList>
            <consortium name="Ensembl"/>
        </authorList>
    </citation>
    <scope>IDENTIFICATION</scope>
</reference>
<feature type="domain" description="G-protein coupled receptors family 1 profile" evidence="13">
    <location>
        <begin position="34"/>
        <end position="286"/>
    </location>
</feature>
<keyword evidence="10" id="KW-0807">Transducer</keyword>
<evidence type="ECO:0000256" key="4">
    <source>
        <dbReference type="ARBA" id="ARBA00022989"/>
    </source>
</evidence>
<dbReference type="CDD" id="cd15905">
    <property type="entry name" value="7tmA_GPBAR1"/>
    <property type="match status" value="1"/>
</dbReference>
<dbReference type="InterPro" id="IPR000276">
    <property type="entry name" value="GPCR_Rhodpsn"/>
</dbReference>
<evidence type="ECO:0000313" key="15">
    <source>
        <dbReference type="Proteomes" id="UP000694421"/>
    </source>
</evidence>
<evidence type="ECO:0000256" key="9">
    <source>
        <dbReference type="ARBA" id="ARBA00023180"/>
    </source>
</evidence>
<name>A0A8D0BR68_SALMN</name>
<feature type="transmembrane region" description="Helical" evidence="12">
    <location>
        <begin position="133"/>
        <end position="153"/>
    </location>
</feature>
<dbReference type="PROSITE" id="PS50262">
    <property type="entry name" value="G_PROTEIN_RECEP_F1_2"/>
    <property type="match status" value="1"/>
</dbReference>
<dbReference type="PRINTS" id="PR00237">
    <property type="entry name" value="GPCRRHODOPSN"/>
</dbReference>
<dbReference type="Proteomes" id="UP000694421">
    <property type="component" value="Unplaced"/>
</dbReference>
<evidence type="ECO:0000259" key="13">
    <source>
        <dbReference type="PROSITE" id="PS50262"/>
    </source>
</evidence>
<dbReference type="InterPro" id="IPR017452">
    <property type="entry name" value="GPCR_Rhodpsn_7TM"/>
</dbReference>
<keyword evidence="9" id="KW-0325">Glycoprotein</keyword>
<keyword evidence="8" id="KW-0675">Receptor</keyword>
<keyword evidence="15" id="KW-1185">Reference proteome</keyword>
<keyword evidence="4 12" id="KW-1133">Transmembrane helix</keyword>
<evidence type="ECO:0000256" key="2">
    <source>
        <dbReference type="ARBA" id="ARBA00022475"/>
    </source>
</evidence>
<dbReference type="SUPFAM" id="SSF81321">
    <property type="entry name" value="Family A G protein-coupled receptor-like"/>
    <property type="match status" value="1"/>
</dbReference>
<protein>
    <recommendedName>
        <fullName evidence="11">G-protein coupled bile acid receptor 1</fullName>
    </recommendedName>
</protein>
<dbReference type="Ensembl" id="ENSSMRT00000017116.1">
    <property type="protein sequence ID" value="ENSSMRP00000014694.1"/>
    <property type="gene ID" value="ENSSMRG00000011445.1"/>
</dbReference>
<organism evidence="14 15">
    <name type="scientific">Salvator merianae</name>
    <name type="common">Argentine black and white tegu</name>
    <name type="synonym">Tupinambis merianae</name>
    <dbReference type="NCBI Taxonomy" id="96440"/>
    <lineage>
        <taxon>Eukaryota</taxon>
        <taxon>Metazoa</taxon>
        <taxon>Chordata</taxon>
        <taxon>Craniata</taxon>
        <taxon>Vertebrata</taxon>
        <taxon>Euteleostomi</taxon>
        <taxon>Lepidosauria</taxon>
        <taxon>Squamata</taxon>
        <taxon>Bifurcata</taxon>
        <taxon>Unidentata</taxon>
        <taxon>Episquamata</taxon>
        <taxon>Laterata</taxon>
        <taxon>Teiioidea</taxon>
        <taxon>Teiidae</taxon>
        <taxon>Salvator</taxon>
    </lineage>
</organism>
<dbReference type="GO" id="GO:0005886">
    <property type="term" value="C:plasma membrane"/>
    <property type="evidence" value="ECO:0007669"/>
    <property type="project" value="UniProtKB-SubCell"/>
</dbReference>
<keyword evidence="6 12" id="KW-0472">Membrane</keyword>
<feature type="transmembrane region" description="Helical" evidence="12">
    <location>
        <begin position="93"/>
        <end position="112"/>
    </location>
</feature>
<evidence type="ECO:0000256" key="12">
    <source>
        <dbReference type="SAM" id="Phobius"/>
    </source>
</evidence>
<evidence type="ECO:0000256" key="8">
    <source>
        <dbReference type="ARBA" id="ARBA00023170"/>
    </source>
</evidence>
<dbReference type="GeneTree" id="ENSGT01030000234555"/>
<evidence type="ECO:0000256" key="7">
    <source>
        <dbReference type="ARBA" id="ARBA00023157"/>
    </source>
</evidence>
<evidence type="ECO:0000256" key="10">
    <source>
        <dbReference type="ARBA" id="ARBA00023224"/>
    </source>
</evidence>
<evidence type="ECO:0000256" key="3">
    <source>
        <dbReference type="ARBA" id="ARBA00022692"/>
    </source>
</evidence>
<evidence type="ECO:0000313" key="14">
    <source>
        <dbReference type="Ensembl" id="ENSSMRP00000014694.1"/>
    </source>
</evidence>
<feature type="transmembrane region" description="Helical" evidence="12">
    <location>
        <begin position="54"/>
        <end position="73"/>
    </location>
</feature>
<keyword evidence="3 12" id="KW-0812">Transmembrane</keyword>
<evidence type="ECO:0000256" key="11">
    <source>
        <dbReference type="ARBA" id="ARBA00040522"/>
    </source>
</evidence>